<feature type="compositionally biased region" description="Polar residues" evidence="1">
    <location>
        <begin position="346"/>
        <end position="359"/>
    </location>
</feature>
<protein>
    <submittedName>
        <fullName evidence="3">mRNA splicing factor (ISS)</fullName>
    </submittedName>
</protein>
<reference evidence="4" key="1">
    <citation type="journal article" date="2013" name="Science">
        <title>Gene transfer from bacteria and archaea facilitated evolution of an extremophilic eukaryote.</title>
        <authorList>
            <person name="Schonknecht G."/>
            <person name="Chen W.H."/>
            <person name="Ternes C.M."/>
            <person name="Barbier G.G."/>
            <person name="Shrestha R.P."/>
            <person name="Stanke M."/>
            <person name="Brautigam A."/>
            <person name="Baker B.J."/>
            <person name="Banfield J.F."/>
            <person name="Garavito R.M."/>
            <person name="Carr K."/>
            <person name="Wilkerson C."/>
            <person name="Rensing S.A."/>
            <person name="Gagneul D."/>
            <person name="Dickenson N.E."/>
            <person name="Oesterhelt C."/>
            <person name="Lercher M.J."/>
            <person name="Weber A.P."/>
        </authorList>
    </citation>
    <scope>NUCLEOTIDE SEQUENCE [LARGE SCALE GENOMIC DNA]</scope>
    <source>
        <strain evidence="4">074W</strain>
    </source>
</reference>
<dbReference type="PANTHER" id="PTHR12689">
    <property type="entry name" value="A1 CISTRON SPLICING FACTOR AAR2-RELATED"/>
    <property type="match status" value="1"/>
</dbReference>
<dbReference type="Gramene" id="EME31819">
    <property type="protein sequence ID" value="EME31819"/>
    <property type="gene ID" value="Gasu_08950"/>
</dbReference>
<keyword evidence="4" id="KW-1185">Reference proteome</keyword>
<dbReference type="InterPro" id="IPR033648">
    <property type="entry name" value="AAR2_C"/>
</dbReference>
<evidence type="ECO:0000256" key="1">
    <source>
        <dbReference type="SAM" id="MobiDB-lite"/>
    </source>
</evidence>
<evidence type="ECO:0000259" key="2">
    <source>
        <dbReference type="Pfam" id="PF05282"/>
    </source>
</evidence>
<dbReference type="GO" id="GO:0000244">
    <property type="term" value="P:spliceosomal tri-snRNP complex assembly"/>
    <property type="evidence" value="ECO:0007669"/>
    <property type="project" value="TreeGrafter"/>
</dbReference>
<dbReference type="STRING" id="130081.M2Y7L7"/>
<dbReference type="GeneID" id="17090438"/>
<dbReference type="Proteomes" id="UP000030680">
    <property type="component" value="Unassembled WGS sequence"/>
</dbReference>
<evidence type="ECO:0000313" key="3">
    <source>
        <dbReference type="EMBL" id="EME31819.1"/>
    </source>
</evidence>
<sequence>MRSGIFFEAFSRQLIIFGWDSDEECFRLVEIVDNTELWRQSQFNVHLALVPPEADREWKRQSSYLTKELLHKLNLKVFSQVQPGQVDELYGSLANDSNSVAGYTSNTVRTPIFTPTPSERRASNHSTPEEITKFNMDATQRLDTLLEHYRNLANDCEEHDYADKYLWREEYLLLGEQQVSFILFMLLFSLPGLEQWKKLTDLLCSCDDMLFSRAHLFSIFTRNLRFQLEAAPCDLFTDELSVDNFLRGSLEKLFDVADETSSLDASLKKHIEKLKDMVIANFGWCFREGKTFFSMDDNLEDEPTYVPYEKCATYLSNDSEVQPDGKSSTESLSKTMSRTFNEIRSVESSDFQSRKQNLQKALDSVNPHILP</sequence>
<dbReference type="PANTHER" id="PTHR12689:SF4">
    <property type="entry name" value="PROTEIN AAR2 HOMOLOG"/>
    <property type="match status" value="1"/>
</dbReference>
<dbReference type="Gene3D" id="1.25.40.550">
    <property type="entry name" value="Aar2, C-terminal domain-like"/>
    <property type="match status" value="1"/>
</dbReference>
<dbReference type="InterPro" id="IPR007946">
    <property type="entry name" value="AAR2"/>
</dbReference>
<gene>
    <name evidence="3" type="ORF">Gasu_08950</name>
</gene>
<evidence type="ECO:0000313" key="4">
    <source>
        <dbReference type="Proteomes" id="UP000030680"/>
    </source>
</evidence>
<dbReference type="Pfam" id="PF05282">
    <property type="entry name" value="AAR2"/>
    <property type="match status" value="1"/>
</dbReference>
<feature type="domain" description="AAR2 C-terminal" evidence="2">
    <location>
        <begin position="113"/>
        <end position="286"/>
    </location>
</feature>
<dbReference type="CDD" id="cd13778">
    <property type="entry name" value="Aar2_C"/>
    <property type="match status" value="1"/>
</dbReference>
<name>M2Y7L7_GALSU</name>
<dbReference type="KEGG" id="gsl:Gasu_08950"/>
<dbReference type="RefSeq" id="XP_005708339.1">
    <property type="nucleotide sequence ID" value="XM_005708282.1"/>
</dbReference>
<organism evidence="3 4">
    <name type="scientific">Galdieria sulphuraria</name>
    <name type="common">Red alga</name>
    <dbReference type="NCBI Taxonomy" id="130081"/>
    <lineage>
        <taxon>Eukaryota</taxon>
        <taxon>Rhodophyta</taxon>
        <taxon>Bangiophyceae</taxon>
        <taxon>Galdieriales</taxon>
        <taxon>Galdieriaceae</taxon>
        <taxon>Galdieria</taxon>
    </lineage>
</organism>
<dbReference type="OrthoDB" id="201752at2759"/>
<feature type="region of interest" description="Disordered" evidence="1">
    <location>
        <begin position="346"/>
        <end position="371"/>
    </location>
</feature>
<dbReference type="AlphaFoldDB" id="M2Y7L7"/>
<proteinExistence type="predicted"/>
<accession>M2Y7L7</accession>
<dbReference type="eggNOG" id="KOG3937">
    <property type="taxonomic scope" value="Eukaryota"/>
</dbReference>
<dbReference type="EMBL" id="KB454489">
    <property type="protein sequence ID" value="EME31819.1"/>
    <property type="molecule type" value="Genomic_DNA"/>
</dbReference>
<dbReference type="InterPro" id="IPR038514">
    <property type="entry name" value="AAR2_C_sf"/>
</dbReference>